<comment type="caution">
    <text evidence="2">The sequence shown here is derived from an EMBL/GenBank/DDBJ whole genome shotgun (WGS) entry which is preliminary data.</text>
</comment>
<accession>A0AAD6VSX0</accession>
<evidence type="ECO:0000313" key="3">
    <source>
        <dbReference type="Proteomes" id="UP001219525"/>
    </source>
</evidence>
<evidence type="ECO:0000313" key="2">
    <source>
        <dbReference type="EMBL" id="KAJ7220892.1"/>
    </source>
</evidence>
<dbReference type="Proteomes" id="UP001219525">
    <property type="component" value="Unassembled WGS sequence"/>
</dbReference>
<name>A0AAD6VSX0_9AGAR</name>
<evidence type="ECO:0008006" key="4">
    <source>
        <dbReference type="Google" id="ProtNLM"/>
    </source>
</evidence>
<organism evidence="2 3">
    <name type="scientific">Mycena pura</name>
    <dbReference type="NCBI Taxonomy" id="153505"/>
    <lineage>
        <taxon>Eukaryota</taxon>
        <taxon>Fungi</taxon>
        <taxon>Dikarya</taxon>
        <taxon>Basidiomycota</taxon>
        <taxon>Agaricomycotina</taxon>
        <taxon>Agaricomycetes</taxon>
        <taxon>Agaricomycetidae</taxon>
        <taxon>Agaricales</taxon>
        <taxon>Marasmiineae</taxon>
        <taxon>Mycenaceae</taxon>
        <taxon>Mycena</taxon>
    </lineage>
</organism>
<keyword evidence="1" id="KW-0472">Membrane</keyword>
<dbReference type="AlphaFoldDB" id="A0AAD6VSX0"/>
<feature type="transmembrane region" description="Helical" evidence="1">
    <location>
        <begin position="164"/>
        <end position="183"/>
    </location>
</feature>
<keyword evidence="1" id="KW-1133">Transmembrane helix</keyword>
<gene>
    <name evidence="2" type="ORF">GGX14DRAFT_389277</name>
</gene>
<keyword evidence="3" id="KW-1185">Reference proteome</keyword>
<reference evidence="2" key="1">
    <citation type="submission" date="2023-03" db="EMBL/GenBank/DDBJ databases">
        <title>Massive genome expansion in bonnet fungi (Mycena s.s.) driven by repeated elements and novel gene families across ecological guilds.</title>
        <authorList>
            <consortium name="Lawrence Berkeley National Laboratory"/>
            <person name="Harder C.B."/>
            <person name="Miyauchi S."/>
            <person name="Viragh M."/>
            <person name="Kuo A."/>
            <person name="Thoen E."/>
            <person name="Andreopoulos B."/>
            <person name="Lu D."/>
            <person name="Skrede I."/>
            <person name="Drula E."/>
            <person name="Henrissat B."/>
            <person name="Morin E."/>
            <person name="Kohler A."/>
            <person name="Barry K."/>
            <person name="LaButti K."/>
            <person name="Morin E."/>
            <person name="Salamov A."/>
            <person name="Lipzen A."/>
            <person name="Mereny Z."/>
            <person name="Hegedus B."/>
            <person name="Baldrian P."/>
            <person name="Stursova M."/>
            <person name="Weitz H."/>
            <person name="Taylor A."/>
            <person name="Grigoriev I.V."/>
            <person name="Nagy L.G."/>
            <person name="Martin F."/>
            <person name="Kauserud H."/>
        </authorList>
    </citation>
    <scope>NUCLEOTIDE SEQUENCE</scope>
    <source>
        <strain evidence="2">9144</strain>
    </source>
</reference>
<feature type="transmembrane region" description="Helical" evidence="1">
    <location>
        <begin position="127"/>
        <end position="152"/>
    </location>
</feature>
<keyword evidence="1" id="KW-0812">Transmembrane</keyword>
<feature type="transmembrane region" description="Helical" evidence="1">
    <location>
        <begin position="87"/>
        <end position="107"/>
    </location>
</feature>
<protein>
    <recommendedName>
        <fullName evidence="4">Transmembrane protein</fullName>
    </recommendedName>
</protein>
<sequence length="197" mass="21661">MSSYYHASSHPSPALYIALAHFVTSCTHNEVLQAATSDSDVEQITEKLKSEWTKVGRWLLALAALNVSLLTIDAQTLFRVDKVAQDLIALSAVATGLGMLCDAWFLVRFLHLQGWDFMDRARDTYGSYTYFSLSSELPLVAVFISLVFLMAFGARIVYNTLPALVLLVGSVCFGIIMALRFVVQRDTGVGNDSGLQV</sequence>
<evidence type="ECO:0000256" key="1">
    <source>
        <dbReference type="SAM" id="Phobius"/>
    </source>
</evidence>
<proteinExistence type="predicted"/>
<feature type="transmembrane region" description="Helical" evidence="1">
    <location>
        <begin position="58"/>
        <end position="80"/>
    </location>
</feature>
<dbReference type="EMBL" id="JARJCW010000009">
    <property type="protein sequence ID" value="KAJ7220892.1"/>
    <property type="molecule type" value="Genomic_DNA"/>
</dbReference>